<dbReference type="EMBL" id="VTPC01033920">
    <property type="protein sequence ID" value="KAF2891350.1"/>
    <property type="molecule type" value="Genomic_DNA"/>
</dbReference>
<comment type="caution">
    <text evidence="1">The sequence shown here is derived from an EMBL/GenBank/DDBJ whole genome shotgun (WGS) entry which is preliminary data.</text>
</comment>
<proteinExistence type="predicted"/>
<protein>
    <submittedName>
        <fullName evidence="1">Uncharacterized protein</fullName>
    </submittedName>
</protein>
<organism evidence="1 2">
    <name type="scientific">Ignelater luminosus</name>
    <name type="common">Cucubano</name>
    <name type="synonym">Pyrophorus luminosus</name>
    <dbReference type="NCBI Taxonomy" id="2038154"/>
    <lineage>
        <taxon>Eukaryota</taxon>
        <taxon>Metazoa</taxon>
        <taxon>Ecdysozoa</taxon>
        <taxon>Arthropoda</taxon>
        <taxon>Hexapoda</taxon>
        <taxon>Insecta</taxon>
        <taxon>Pterygota</taxon>
        <taxon>Neoptera</taxon>
        <taxon>Endopterygota</taxon>
        <taxon>Coleoptera</taxon>
        <taxon>Polyphaga</taxon>
        <taxon>Elateriformia</taxon>
        <taxon>Elateroidea</taxon>
        <taxon>Elateridae</taxon>
        <taxon>Agrypninae</taxon>
        <taxon>Pyrophorini</taxon>
        <taxon>Ignelater</taxon>
    </lineage>
</organism>
<dbReference type="OrthoDB" id="8195170at2759"/>
<name>A0A8K0CPU4_IGNLU</name>
<dbReference type="Proteomes" id="UP000801492">
    <property type="component" value="Unassembled WGS sequence"/>
</dbReference>
<keyword evidence="2" id="KW-1185">Reference proteome</keyword>
<dbReference type="AlphaFoldDB" id="A0A8K0CPU4"/>
<evidence type="ECO:0000313" key="1">
    <source>
        <dbReference type="EMBL" id="KAF2891350.1"/>
    </source>
</evidence>
<reference evidence="1" key="1">
    <citation type="submission" date="2019-08" db="EMBL/GenBank/DDBJ databases">
        <title>The genome of the North American firefly Photinus pyralis.</title>
        <authorList>
            <consortium name="Photinus pyralis genome working group"/>
            <person name="Fallon T.R."/>
            <person name="Sander Lower S.E."/>
            <person name="Weng J.-K."/>
        </authorList>
    </citation>
    <scope>NUCLEOTIDE SEQUENCE</scope>
    <source>
        <strain evidence="1">TRF0915ILg1</strain>
        <tissue evidence="1">Whole body</tissue>
    </source>
</reference>
<evidence type="ECO:0000313" key="2">
    <source>
        <dbReference type="Proteomes" id="UP000801492"/>
    </source>
</evidence>
<accession>A0A8K0CPU4</accession>
<gene>
    <name evidence="1" type="ORF">ILUMI_14823</name>
</gene>
<sequence>MAFMGDAKVKIGKQERRKPTIYGEDNKNMIISTACFPHKRIHKETWNSMDGVTRNQIDHVLWEKRRRSYNQNVRSYKGAGADTNYNLRLDTEKLTQTDIKEKNQVEIRNRFEILQEETETKWKLCDKRQQQQLKHQQEKYLAELRRNETRNSLMKNVKEKWKIERTYEKKQE</sequence>